<accession>A0A016UQ86</accession>
<sequence length="164" mass="18687">MDALTKDLQRPVPWTLLYADDVMLRRNPKIRMNLNERRKRGATGRHGSKFACTRRPSKKTEYLTIDKHESGTIKTNDTDLQQAATFRYLSSIVSSDGSLAHEIIARVNAAWLKWRSLTCDCVTKTFKTVSSQRSTEPWYALSRFMVPSVGLPPRKLSVELASWG</sequence>
<proteinExistence type="predicted"/>
<gene>
    <name evidence="1" type="primary">Acey_s0031.g2432</name>
    <name evidence="1" type="ORF">Y032_0031g2432</name>
</gene>
<dbReference type="OrthoDB" id="5836634at2759"/>
<name>A0A016UQ86_9BILA</name>
<evidence type="ECO:0000313" key="1">
    <source>
        <dbReference type="EMBL" id="EYC17370.1"/>
    </source>
</evidence>
<comment type="caution">
    <text evidence="1">The sequence shown here is derived from an EMBL/GenBank/DDBJ whole genome shotgun (WGS) entry which is preliminary data.</text>
</comment>
<dbReference type="AlphaFoldDB" id="A0A016UQ86"/>
<reference evidence="2" key="1">
    <citation type="journal article" date="2015" name="Nat. Genet.">
        <title>The genome and transcriptome of the zoonotic hookworm Ancylostoma ceylanicum identify infection-specific gene families.</title>
        <authorList>
            <person name="Schwarz E.M."/>
            <person name="Hu Y."/>
            <person name="Antoshechkin I."/>
            <person name="Miller M.M."/>
            <person name="Sternberg P.W."/>
            <person name="Aroian R.V."/>
        </authorList>
    </citation>
    <scope>NUCLEOTIDE SEQUENCE</scope>
    <source>
        <strain evidence="2">HY135</strain>
    </source>
</reference>
<organism evidence="1 2">
    <name type="scientific">Ancylostoma ceylanicum</name>
    <dbReference type="NCBI Taxonomy" id="53326"/>
    <lineage>
        <taxon>Eukaryota</taxon>
        <taxon>Metazoa</taxon>
        <taxon>Ecdysozoa</taxon>
        <taxon>Nematoda</taxon>
        <taxon>Chromadorea</taxon>
        <taxon>Rhabditida</taxon>
        <taxon>Rhabditina</taxon>
        <taxon>Rhabditomorpha</taxon>
        <taxon>Strongyloidea</taxon>
        <taxon>Ancylostomatidae</taxon>
        <taxon>Ancylostomatinae</taxon>
        <taxon>Ancylostoma</taxon>
    </lineage>
</organism>
<keyword evidence="2" id="KW-1185">Reference proteome</keyword>
<dbReference type="Proteomes" id="UP000024635">
    <property type="component" value="Unassembled WGS sequence"/>
</dbReference>
<protein>
    <recommendedName>
        <fullName evidence="3">Reverse transcriptase domain-containing protein</fullName>
    </recommendedName>
</protein>
<evidence type="ECO:0008006" key="3">
    <source>
        <dbReference type="Google" id="ProtNLM"/>
    </source>
</evidence>
<dbReference type="EMBL" id="JARK01001367">
    <property type="protein sequence ID" value="EYC17370.1"/>
    <property type="molecule type" value="Genomic_DNA"/>
</dbReference>
<evidence type="ECO:0000313" key="2">
    <source>
        <dbReference type="Proteomes" id="UP000024635"/>
    </source>
</evidence>